<dbReference type="OrthoDB" id="9995434at2759"/>
<dbReference type="PANTHER" id="PTHR46112:SF2">
    <property type="entry name" value="XAA-PRO AMINOPEPTIDASE P-RELATED"/>
    <property type="match status" value="1"/>
</dbReference>
<dbReference type="AlphaFoldDB" id="A0A8H8S7N7"/>
<dbReference type="InterPro" id="IPR050659">
    <property type="entry name" value="Peptidase_M24B"/>
</dbReference>
<feature type="domain" description="Peptidase M24" evidence="4">
    <location>
        <begin position="267"/>
        <end position="475"/>
    </location>
</feature>
<keyword evidence="3" id="KW-0472">Membrane</keyword>
<dbReference type="Proteomes" id="UP000443090">
    <property type="component" value="Unassembled WGS sequence"/>
</dbReference>
<gene>
    <name evidence="6" type="ORF">LOCC1_G001450</name>
</gene>
<evidence type="ECO:0000259" key="4">
    <source>
        <dbReference type="Pfam" id="PF00557"/>
    </source>
</evidence>
<dbReference type="SUPFAM" id="SSF53092">
    <property type="entry name" value="Creatinase/prolidase N-terminal domain"/>
    <property type="match status" value="1"/>
</dbReference>
<comment type="caution">
    <text evidence="6">The sequence shown here is derived from an EMBL/GenBank/DDBJ whole genome shotgun (WGS) entry which is preliminary data.</text>
</comment>
<name>A0A8H8S7N7_9HELO</name>
<keyword evidence="3" id="KW-1133">Transmembrane helix</keyword>
<feature type="transmembrane region" description="Helical" evidence="3">
    <location>
        <begin position="58"/>
        <end position="78"/>
    </location>
</feature>
<accession>A0A8H8S7N7</accession>
<evidence type="ECO:0000256" key="1">
    <source>
        <dbReference type="ARBA" id="ARBA00020658"/>
    </source>
</evidence>
<dbReference type="InterPro" id="IPR000994">
    <property type="entry name" value="Pept_M24"/>
</dbReference>
<dbReference type="PANTHER" id="PTHR46112">
    <property type="entry name" value="AMINOPEPTIDASE"/>
    <property type="match status" value="1"/>
</dbReference>
<feature type="domain" description="Creatinase N-terminal" evidence="5">
    <location>
        <begin position="123"/>
        <end position="254"/>
    </location>
</feature>
<evidence type="ECO:0000313" key="7">
    <source>
        <dbReference type="Proteomes" id="UP000443090"/>
    </source>
</evidence>
<evidence type="ECO:0000256" key="3">
    <source>
        <dbReference type="SAM" id="Phobius"/>
    </source>
</evidence>
<reference evidence="6 7" key="1">
    <citation type="submission" date="2018-05" db="EMBL/GenBank/DDBJ databases">
        <title>Genome sequencing and assembly of the regulated plant pathogen Lachnellula willkommii and related sister species for the development of diagnostic species identification markers.</title>
        <authorList>
            <person name="Giroux E."/>
            <person name="Bilodeau G."/>
        </authorList>
    </citation>
    <scope>NUCLEOTIDE SEQUENCE [LARGE SCALE GENOMIC DNA]</scope>
    <source>
        <strain evidence="6 7">CBS 160.35</strain>
    </source>
</reference>
<dbReference type="InterPro" id="IPR036005">
    <property type="entry name" value="Creatinase/aminopeptidase-like"/>
</dbReference>
<dbReference type="Gene3D" id="3.40.350.10">
    <property type="entry name" value="Creatinase/prolidase N-terminal domain"/>
    <property type="match status" value="1"/>
</dbReference>
<organism evidence="6 7">
    <name type="scientific">Lachnellula occidentalis</name>
    <dbReference type="NCBI Taxonomy" id="215460"/>
    <lineage>
        <taxon>Eukaryota</taxon>
        <taxon>Fungi</taxon>
        <taxon>Dikarya</taxon>
        <taxon>Ascomycota</taxon>
        <taxon>Pezizomycotina</taxon>
        <taxon>Leotiomycetes</taxon>
        <taxon>Helotiales</taxon>
        <taxon>Lachnaceae</taxon>
        <taxon>Lachnellula</taxon>
    </lineage>
</organism>
<evidence type="ECO:0000259" key="5">
    <source>
        <dbReference type="Pfam" id="PF01321"/>
    </source>
</evidence>
<dbReference type="InterPro" id="IPR029149">
    <property type="entry name" value="Creatin/AminoP/Spt16_N"/>
</dbReference>
<evidence type="ECO:0000313" key="6">
    <source>
        <dbReference type="EMBL" id="TVY48335.1"/>
    </source>
</evidence>
<evidence type="ECO:0000256" key="2">
    <source>
        <dbReference type="SAM" id="MobiDB-lite"/>
    </source>
</evidence>
<dbReference type="EMBL" id="QGMI01000050">
    <property type="protein sequence ID" value="TVY48335.1"/>
    <property type="molecule type" value="Genomic_DNA"/>
</dbReference>
<proteinExistence type="predicted"/>
<dbReference type="Pfam" id="PF01321">
    <property type="entry name" value="Creatinase_N"/>
    <property type="match status" value="1"/>
</dbReference>
<dbReference type="Gene3D" id="3.90.230.10">
    <property type="entry name" value="Creatinase/methionine aminopeptidase superfamily"/>
    <property type="match status" value="1"/>
</dbReference>
<feature type="region of interest" description="Disordered" evidence="2">
    <location>
        <begin position="1"/>
        <end position="21"/>
    </location>
</feature>
<dbReference type="InterPro" id="IPR000587">
    <property type="entry name" value="Creatinase_N"/>
</dbReference>
<dbReference type="SUPFAM" id="SSF55920">
    <property type="entry name" value="Creatinase/aminopeptidase"/>
    <property type="match status" value="1"/>
</dbReference>
<protein>
    <recommendedName>
        <fullName evidence="1">Probable Xaa-Pro aminopeptidase P</fullName>
    </recommendedName>
</protein>
<keyword evidence="3" id="KW-0812">Transmembrane</keyword>
<sequence length="492" mass="53663">MAEAEAAWHTPQPHEQFINSPQGTTGFTSKKDISPSLLPTGSVLSTRKLPWKVAIRSAIINGICSLALIYAIITYFIVKPANPFKACPNLSSTSLETCSWKTLQSHVSLLDVPAISRKEFLSRQAKLAAALDAAGVDAFIAEPSASTSYYANISSSFELSERPFLVLISKDGEFSYLAPKFELGRIAGLEMVYESKNVYEWKEEEVPYEVLKRETGFKKVMLDEHVRYMIAAGLEEAGVEVVGMSKEVQQLRAVKTEGELDILRGINEFTLELVRSLQKCIKIGMTQEAVFAAAEALFTRAGVGEGYWAIVLFGEQAANPHGGSLGKTLSDGEFVLIDIGSKLHDYGSDVTRTVLPPDGTVTDYLWEVWQVVHASQSAAIALMKVNETCSDVDAASRAVIFKNGFGEFFTHRLGHGLGLEMHEHPYLNGANAEKLKAGEVVTNEPGIYVTTEQAKRLGRDVGYGVRIEDAILVTEDGGVPLTGSRAKSPHEP</sequence>
<dbReference type="Pfam" id="PF00557">
    <property type="entry name" value="Peptidase_M24"/>
    <property type="match status" value="1"/>
</dbReference>
<keyword evidence="7" id="KW-1185">Reference proteome</keyword>